<reference evidence="2 3" key="1">
    <citation type="submission" date="2023-05" db="EMBL/GenBank/DDBJ databases">
        <title>Flavobacterium sedimenti sp. nov., isolated from the sediment.</title>
        <authorList>
            <person name="Wu N."/>
        </authorList>
    </citation>
    <scope>NUCLEOTIDE SEQUENCE [LARGE SCALE GENOMIC DNA]</scope>
    <source>
        <strain evidence="2 3">YZ-48</strain>
    </source>
</reference>
<evidence type="ECO:0000259" key="1">
    <source>
        <dbReference type="Pfam" id="PF00144"/>
    </source>
</evidence>
<evidence type="ECO:0000313" key="2">
    <source>
        <dbReference type="EMBL" id="MDI9258176.1"/>
    </source>
</evidence>
<dbReference type="RefSeq" id="WP_283239841.1">
    <property type="nucleotide sequence ID" value="NZ_JASGBP010000009.1"/>
</dbReference>
<dbReference type="GO" id="GO:0016787">
    <property type="term" value="F:hydrolase activity"/>
    <property type="evidence" value="ECO:0007669"/>
    <property type="project" value="UniProtKB-KW"/>
</dbReference>
<accession>A0ABT6XSU2</accession>
<comment type="caution">
    <text evidence="2">The sequence shown here is derived from an EMBL/GenBank/DDBJ whole genome shotgun (WGS) entry which is preliminary data.</text>
</comment>
<dbReference type="EC" id="3.1.1.103" evidence="2"/>
<dbReference type="Pfam" id="PF00144">
    <property type="entry name" value="Beta-lactamase"/>
    <property type="match status" value="1"/>
</dbReference>
<dbReference type="Proteomes" id="UP001230035">
    <property type="component" value="Unassembled WGS sequence"/>
</dbReference>
<sequence length="547" mass="61885">MIKKFLKKALLVGIVIVHSPVKSQAKYDVYDNIAKEVFQNNPPGGVVLIAEKGKITYEKAFGLAQIELNVPMKTDMVFEIGSITKQFTAVALLQLVEQHKIQLNDPIIKYFPDFPNHCKDITIHHLLNHTSGLNNFTSEDSWSDVWRLDLPLSKTIDLFINKPLAFQPGEKFSYCNSGYIILGALIEKISGESYANYLQKNIFDPLEMKDTYFGSRSKLIKNRAHGYQKNKEYINAEYVTFSQTHAAGALMSTTHDLLKWYTALYNHKVITPKSLALATTNYKTNTGEPTYYGYGWFINEINGLQTVEHGGGIFGFLTYAMYLPTEGILIIVLTNYDLYNPEALTVKLAALATNQYQKAIQPIKLSPKKGRSWVGNYEFEDGITRSILLENNILYSQIPGRDKIALIPVSDNEFYFEGIAEAKIEFSTEKTMVKALLKNRMVTKTGWKKTKKDQTKTITLNEEQLQRLVGEYKIPPSLTFTLTAINKSLIVNFPGQSALELWASDETHFFNKTVGVEFIFDKNENNNVTAVTIVQNGQKIIAKKSIL</sequence>
<proteinExistence type="predicted"/>
<keyword evidence="3" id="KW-1185">Reference proteome</keyword>
<dbReference type="InterPro" id="IPR012338">
    <property type="entry name" value="Beta-lactam/transpept-like"/>
</dbReference>
<gene>
    <name evidence="2" type="ORF">QHT84_12195</name>
</gene>
<dbReference type="PANTHER" id="PTHR46825">
    <property type="entry name" value="D-ALANYL-D-ALANINE-CARBOXYPEPTIDASE/ENDOPEPTIDASE AMPH"/>
    <property type="match status" value="1"/>
</dbReference>
<keyword evidence="2" id="KW-0378">Hydrolase</keyword>
<feature type="domain" description="Beta-lactamase-related" evidence="1">
    <location>
        <begin position="33"/>
        <end position="349"/>
    </location>
</feature>
<protein>
    <submittedName>
        <fullName evidence="2">Serine hydrolase domain-containing protein</fullName>
        <ecNumber evidence="2">3.1.1.103</ecNumber>
    </submittedName>
</protein>
<name>A0ABT6XSU2_9FLAO</name>
<dbReference type="SUPFAM" id="SSF56601">
    <property type="entry name" value="beta-lactamase/transpeptidase-like"/>
    <property type="match status" value="1"/>
</dbReference>
<dbReference type="Gene3D" id="3.40.710.10">
    <property type="entry name" value="DD-peptidase/beta-lactamase superfamily"/>
    <property type="match status" value="1"/>
</dbReference>
<dbReference type="InterPro" id="IPR001466">
    <property type="entry name" value="Beta-lactam-related"/>
</dbReference>
<organism evidence="2 3">
    <name type="scientific">Flavobacterium sedimenticola</name>
    <dbReference type="NCBI Taxonomy" id="3043286"/>
    <lineage>
        <taxon>Bacteria</taxon>
        <taxon>Pseudomonadati</taxon>
        <taxon>Bacteroidota</taxon>
        <taxon>Flavobacteriia</taxon>
        <taxon>Flavobacteriales</taxon>
        <taxon>Flavobacteriaceae</taxon>
        <taxon>Flavobacterium</taxon>
    </lineage>
</organism>
<dbReference type="PANTHER" id="PTHR46825:SF9">
    <property type="entry name" value="BETA-LACTAMASE-RELATED DOMAIN-CONTAINING PROTEIN"/>
    <property type="match status" value="1"/>
</dbReference>
<dbReference type="EMBL" id="JASGBP010000009">
    <property type="protein sequence ID" value="MDI9258176.1"/>
    <property type="molecule type" value="Genomic_DNA"/>
</dbReference>
<evidence type="ECO:0000313" key="3">
    <source>
        <dbReference type="Proteomes" id="UP001230035"/>
    </source>
</evidence>
<dbReference type="InterPro" id="IPR050491">
    <property type="entry name" value="AmpC-like"/>
</dbReference>